<evidence type="ECO:0000313" key="1">
    <source>
        <dbReference type="EMBL" id="GGZ73266.1"/>
    </source>
</evidence>
<dbReference type="InterPro" id="IPR027417">
    <property type="entry name" value="P-loop_NTPase"/>
</dbReference>
<dbReference type="Proteomes" id="UP000622604">
    <property type="component" value="Unassembled WGS sequence"/>
</dbReference>
<protein>
    <submittedName>
        <fullName evidence="1">Kinase</fullName>
    </submittedName>
</protein>
<dbReference type="PANTHER" id="PTHR37807">
    <property type="entry name" value="OS07G0160300 PROTEIN"/>
    <property type="match status" value="1"/>
</dbReference>
<dbReference type="RefSeq" id="WP_191866733.1">
    <property type="nucleotide sequence ID" value="NZ_BMZC01000010.1"/>
</dbReference>
<evidence type="ECO:0000313" key="2">
    <source>
        <dbReference type="Proteomes" id="UP000622604"/>
    </source>
</evidence>
<dbReference type="GO" id="GO:0016301">
    <property type="term" value="F:kinase activity"/>
    <property type="evidence" value="ECO:0007669"/>
    <property type="project" value="UniProtKB-KW"/>
</dbReference>
<dbReference type="EMBL" id="BMZC01000010">
    <property type="protein sequence ID" value="GGZ73266.1"/>
    <property type="molecule type" value="Genomic_DNA"/>
</dbReference>
<proteinExistence type="predicted"/>
<accession>A0A8H9M5N6</accession>
<dbReference type="SUPFAM" id="SSF52540">
    <property type="entry name" value="P-loop containing nucleoside triphosphate hydrolases"/>
    <property type="match status" value="1"/>
</dbReference>
<dbReference type="PANTHER" id="PTHR37807:SF3">
    <property type="entry name" value="OS07G0160300 PROTEIN"/>
    <property type="match status" value="1"/>
</dbReference>
<dbReference type="AlphaFoldDB" id="A0A8H9M5N6"/>
<sequence length="168" mass="18967">MLYILGGLPATGKTELSKYLSSSLGAVHIRIDTIEQELKNFGFKKLYDEGYKIAFAIALENLKNGLSVVADSTNPVLESREAWISVANKASSPFTEIEVICSNENEHKERVERRQTDIPNLLLPSWESVTSRDYHSWKTVRIVIDTAGKTPEQSKKELIELLRRSNET</sequence>
<organism evidence="1 2">
    <name type="scientific">Paraglaciecola chathamensis</name>
    <dbReference type="NCBI Taxonomy" id="368405"/>
    <lineage>
        <taxon>Bacteria</taxon>
        <taxon>Pseudomonadati</taxon>
        <taxon>Pseudomonadota</taxon>
        <taxon>Gammaproteobacteria</taxon>
        <taxon>Alteromonadales</taxon>
        <taxon>Alteromonadaceae</taxon>
        <taxon>Paraglaciecola</taxon>
    </lineage>
</organism>
<reference evidence="1" key="2">
    <citation type="submission" date="2020-09" db="EMBL/GenBank/DDBJ databases">
        <authorList>
            <person name="Sun Q."/>
            <person name="Kim S."/>
        </authorList>
    </citation>
    <scope>NUCLEOTIDE SEQUENCE</scope>
    <source>
        <strain evidence="1">KCTC 32337</strain>
    </source>
</reference>
<name>A0A8H9M5N6_9ALTE</name>
<dbReference type="Pfam" id="PF13671">
    <property type="entry name" value="AAA_33"/>
    <property type="match status" value="1"/>
</dbReference>
<reference evidence="1" key="1">
    <citation type="journal article" date="2014" name="Int. J. Syst. Evol. Microbiol.">
        <title>Complete genome sequence of Corynebacterium casei LMG S-19264T (=DSM 44701T), isolated from a smear-ripened cheese.</title>
        <authorList>
            <consortium name="US DOE Joint Genome Institute (JGI-PGF)"/>
            <person name="Walter F."/>
            <person name="Albersmeier A."/>
            <person name="Kalinowski J."/>
            <person name="Ruckert C."/>
        </authorList>
    </citation>
    <scope>NUCLEOTIDE SEQUENCE</scope>
    <source>
        <strain evidence="1">KCTC 32337</strain>
    </source>
</reference>
<comment type="caution">
    <text evidence="1">The sequence shown here is derived from an EMBL/GenBank/DDBJ whole genome shotgun (WGS) entry which is preliminary data.</text>
</comment>
<keyword evidence="1" id="KW-0418">Kinase</keyword>
<keyword evidence="1" id="KW-0808">Transferase</keyword>
<dbReference type="Gene3D" id="3.40.50.300">
    <property type="entry name" value="P-loop containing nucleotide triphosphate hydrolases"/>
    <property type="match status" value="1"/>
</dbReference>
<gene>
    <name evidence="1" type="ORF">GCM10011274_34670</name>
</gene>